<dbReference type="InterPro" id="IPR011704">
    <property type="entry name" value="ATPase_dyneun-rel_AAA"/>
</dbReference>
<dbReference type="Gene3D" id="3.40.50.300">
    <property type="entry name" value="P-loop containing nucleotide triphosphate hydrolases"/>
    <property type="match status" value="1"/>
</dbReference>
<organism evidence="2">
    <name type="scientific">Clostridioides difficile</name>
    <name type="common">Peptoclostridium difficile</name>
    <dbReference type="NCBI Taxonomy" id="1496"/>
    <lineage>
        <taxon>Bacteria</taxon>
        <taxon>Bacillati</taxon>
        <taxon>Bacillota</taxon>
        <taxon>Clostridia</taxon>
        <taxon>Peptostreptococcales</taxon>
        <taxon>Peptostreptococcaceae</taxon>
        <taxon>Clostridioides</taxon>
    </lineage>
</organism>
<dbReference type="GO" id="GO:0016887">
    <property type="term" value="F:ATP hydrolysis activity"/>
    <property type="evidence" value="ECO:0007669"/>
    <property type="project" value="InterPro"/>
</dbReference>
<dbReference type="GO" id="GO:0005524">
    <property type="term" value="F:ATP binding"/>
    <property type="evidence" value="ECO:0007669"/>
    <property type="project" value="InterPro"/>
</dbReference>
<protein>
    <submittedName>
        <fullName evidence="2">ATPase associated with various cellular activities</fullName>
    </submittedName>
</protein>
<dbReference type="EMBL" id="UFWD01000001">
    <property type="protein sequence ID" value="SUY20778.1"/>
    <property type="molecule type" value="Genomic_DNA"/>
</dbReference>
<dbReference type="Pfam" id="PF07728">
    <property type="entry name" value="AAA_5"/>
    <property type="match status" value="1"/>
</dbReference>
<sequence>MAKNDAIVVVHSALDYRRIIDVPGYERVNLHPATRFIGTMNYEYAGTKELNEALVSRFMVIDIPPIEEDKLMMILKNEFSDADEEKLIHFAGNIFRFTIEVSKWRDI</sequence>
<dbReference type="SUPFAM" id="SSF52540">
    <property type="entry name" value="P-loop containing nucleoside triphosphate hydrolases"/>
    <property type="match status" value="1"/>
</dbReference>
<name>A0A381I5C8_CLODI</name>
<gene>
    <name evidence="2" type="ORF">NCTC13307_00337</name>
</gene>
<proteinExistence type="predicted"/>
<dbReference type="InterPro" id="IPR027417">
    <property type="entry name" value="P-loop_NTPase"/>
</dbReference>
<dbReference type="AlphaFoldDB" id="A0A381I5C8"/>
<evidence type="ECO:0000313" key="2">
    <source>
        <dbReference type="EMBL" id="SUY20778.1"/>
    </source>
</evidence>
<evidence type="ECO:0000259" key="1">
    <source>
        <dbReference type="Pfam" id="PF07728"/>
    </source>
</evidence>
<reference evidence="2" key="1">
    <citation type="submission" date="2018-06" db="EMBL/GenBank/DDBJ databases">
        <authorList>
            <consortium name="Pathogen Informatics"/>
            <person name="Doyle S."/>
        </authorList>
    </citation>
    <scope>NUCLEOTIDE SEQUENCE</scope>
    <source>
        <strain evidence="2">NCTC13307</strain>
    </source>
</reference>
<feature type="domain" description="ATPase dynein-related AAA" evidence="1">
    <location>
        <begin position="2"/>
        <end position="58"/>
    </location>
</feature>
<accession>A0A381I5C8</accession>